<organism evidence="2 3">
    <name type="scientific">Novosphingobium lindaniclasticum LE124</name>
    <dbReference type="NCBI Taxonomy" id="1096930"/>
    <lineage>
        <taxon>Bacteria</taxon>
        <taxon>Pseudomonadati</taxon>
        <taxon>Pseudomonadota</taxon>
        <taxon>Alphaproteobacteria</taxon>
        <taxon>Sphingomonadales</taxon>
        <taxon>Sphingomonadaceae</taxon>
        <taxon>Novosphingobium</taxon>
    </lineage>
</organism>
<gene>
    <name evidence="2" type="ORF">L284_09655</name>
</gene>
<evidence type="ECO:0000256" key="1">
    <source>
        <dbReference type="SAM" id="MobiDB-lite"/>
    </source>
</evidence>
<dbReference type="EMBL" id="ATHL01000070">
    <property type="protein sequence ID" value="EQB16330.1"/>
    <property type="molecule type" value="Genomic_DNA"/>
</dbReference>
<evidence type="ECO:0000313" key="2">
    <source>
        <dbReference type="EMBL" id="EQB16330.1"/>
    </source>
</evidence>
<keyword evidence="3" id="KW-1185">Reference proteome</keyword>
<dbReference type="Proteomes" id="UP000015527">
    <property type="component" value="Unassembled WGS sequence"/>
</dbReference>
<name>T0IWX9_9SPHN</name>
<sequence length="45" mass="5108">MLSTLAIAAPIQERCKRREINRRGHSNFGMLQDSKMARYDRGATG</sequence>
<evidence type="ECO:0000313" key="3">
    <source>
        <dbReference type="Proteomes" id="UP000015527"/>
    </source>
</evidence>
<reference evidence="2 3" key="1">
    <citation type="journal article" date="2013" name="Genome Announc.">
        <title>Genome Sequence of Novosphingobium lindaniclasticum LE124T, Isolated from a Hexachlorocyclohexane Dumpsite.</title>
        <authorList>
            <person name="Saxena A."/>
            <person name="Nayyar N."/>
            <person name="Sangwan N."/>
            <person name="Kumari R."/>
            <person name="Khurana J.P."/>
            <person name="Lal R."/>
        </authorList>
    </citation>
    <scope>NUCLEOTIDE SEQUENCE [LARGE SCALE GENOMIC DNA]</scope>
    <source>
        <strain evidence="2 3">LE124</strain>
    </source>
</reference>
<feature type="region of interest" description="Disordered" evidence="1">
    <location>
        <begin position="23"/>
        <end position="45"/>
    </location>
</feature>
<accession>T0IWX9</accession>
<protein>
    <submittedName>
        <fullName evidence="2">Uncharacterized protein</fullName>
    </submittedName>
</protein>
<dbReference type="AlphaFoldDB" id="T0IWX9"/>
<comment type="caution">
    <text evidence="2">The sequence shown here is derived from an EMBL/GenBank/DDBJ whole genome shotgun (WGS) entry which is preliminary data.</text>
</comment>
<proteinExistence type="predicted"/>
<feature type="compositionally biased region" description="Basic and acidic residues" evidence="1">
    <location>
        <begin position="35"/>
        <end position="45"/>
    </location>
</feature>